<sequence length="282" mass="32471">MEYIFNDSVVFKETEGLRYKHQDQVAIPMSILQAGVLAELVKAHGKPVHRDELLEHVWEKNGYLASNNSLNHNIGFLRKSLKDCGINDAIITVHRVGFKLEKMVDVKVYRQEVDLYENTENNNVGDKIHANETIAHPPTRLLLNKPWRRFRQTMLKNRSPLFLYIGGGVLLAFLLVLAVFNFLKPTGESPSYVSTVAGCKIYSVYQIDNGQKDKYRRYAEYFLRSQEKRCTLDDMLLMHVQDEQGSGETREGNNRAFFAICNFNKETSDFCKSVYSYSMVLP</sequence>
<dbReference type="InterPro" id="IPR036388">
    <property type="entry name" value="WH-like_DNA-bd_sf"/>
</dbReference>
<feature type="transmembrane region" description="Helical" evidence="3">
    <location>
        <begin position="161"/>
        <end position="183"/>
    </location>
</feature>
<dbReference type="PROSITE" id="PS51755">
    <property type="entry name" value="OMPR_PHOB"/>
    <property type="match status" value="1"/>
</dbReference>
<feature type="domain" description="OmpR/PhoB-type" evidence="4">
    <location>
        <begin position="1"/>
        <end position="102"/>
    </location>
</feature>
<dbReference type="RefSeq" id="WP_380674189.1">
    <property type="nucleotide sequence ID" value="NZ_CP173186.1"/>
</dbReference>
<keyword evidence="6" id="KW-1185">Reference proteome</keyword>
<dbReference type="CDD" id="cd00383">
    <property type="entry name" value="trans_reg_C"/>
    <property type="match status" value="1"/>
</dbReference>
<dbReference type="EMBL" id="JBHLXG010000005">
    <property type="protein sequence ID" value="MFC0226294.1"/>
    <property type="molecule type" value="Genomic_DNA"/>
</dbReference>
<protein>
    <submittedName>
        <fullName evidence="5">Transcriptional regulator</fullName>
    </submittedName>
</protein>
<dbReference type="InterPro" id="IPR001867">
    <property type="entry name" value="OmpR/PhoB-type_DNA-bd"/>
</dbReference>
<reference evidence="5 6" key="1">
    <citation type="submission" date="2024-09" db="EMBL/GenBank/DDBJ databases">
        <authorList>
            <person name="Sun Q."/>
            <person name="Mori K."/>
        </authorList>
    </citation>
    <scope>NUCLEOTIDE SEQUENCE [LARGE SCALE GENOMIC DNA]</scope>
    <source>
        <strain evidence="5 6">CCM 8626</strain>
    </source>
</reference>
<dbReference type="SUPFAM" id="SSF46894">
    <property type="entry name" value="C-terminal effector domain of the bipartite response regulators"/>
    <property type="match status" value="1"/>
</dbReference>
<accession>A0ABV6EBC4</accession>
<evidence type="ECO:0000256" key="1">
    <source>
        <dbReference type="ARBA" id="ARBA00023125"/>
    </source>
</evidence>
<feature type="DNA-binding region" description="OmpR/PhoB-type" evidence="2">
    <location>
        <begin position="1"/>
        <end position="102"/>
    </location>
</feature>
<name>A0ABV6EBC4_9GAMM</name>
<keyword evidence="1 2" id="KW-0238">DNA-binding</keyword>
<comment type="caution">
    <text evidence="5">The sequence shown here is derived from an EMBL/GenBank/DDBJ whole genome shotgun (WGS) entry which is preliminary data.</text>
</comment>
<gene>
    <name evidence="5" type="ORF">ACFFJ3_07230</name>
</gene>
<organism evidence="5 6">
    <name type="scientific">Serratia aquatilis</name>
    <dbReference type="NCBI Taxonomy" id="1737515"/>
    <lineage>
        <taxon>Bacteria</taxon>
        <taxon>Pseudomonadati</taxon>
        <taxon>Pseudomonadota</taxon>
        <taxon>Gammaproteobacteria</taxon>
        <taxon>Enterobacterales</taxon>
        <taxon>Yersiniaceae</taxon>
        <taxon>Serratia</taxon>
    </lineage>
</organism>
<evidence type="ECO:0000313" key="5">
    <source>
        <dbReference type="EMBL" id="MFC0226294.1"/>
    </source>
</evidence>
<dbReference type="Pfam" id="PF00486">
    <property type="entry name" value="Trans_reg_C"/>
    <property type="match status" value="1"/>
</dbReference>
<evidence type="ECO:0000259" key="4">
    <source>
        <dbReference type="PROSITE" id="PS51755"/>
    </source>
</evidence>
<dbReference type="Proteomes" id="UP001589792">
    <property type="component" value="Unassembled WGS sequence"/>
</dbReference>
<evidence type="ECO:0000256" key="3">
    <source>
        <dbReference type="SAM" id="Phobius"/>
    </source>
</evidence>
<evidence type="ECO:0000313" key="6">
    <source>
        <dbReference type="Proteomes" id="UP001589792"/>
    </source>
</evidence>
<keyword evidence="3" id="KW-0812">Transmembrane</keyword>
<keyword evidence="3" id="KW-1133">Transmembrane helix</keyword>
<proteinExistence type="predicted"/>
<keyword evidence="3" id="KW-0472">Membrane</keyword>
<dbReference type="InterPro" id="IPR016032">
    <property type="entry name" value="Sig_transdc_resp-reg_C-effctor"/>
</dbReference>
<evidence type="ECO:0000256" key="2">
    <source>
        <dbReference type="PROSITE-ProRule" id="PRU01091"/>
    </source>
</evidence>
<dbReference type="Gene3D" id="1.10.10.10">
    <property type="entry name" value="Winged helix-like DNA-binding domain superfamily/Winged helix DNA-binding domain"/>
    <property type="match status" value="1"/>
</dbReference>
<dbReference type="SMART" id="SM00862">
    <property type="entry name" value="Trans_reg_C"/>
    <property type="match status" value="1"/>
</dbReference>